<dbReference type="Gene3D" id="2.40.50.140">
    <property type="entry name" value="Nucleic acid-binding proteins"/>
    <property type="match status" value="1"/>
</dbReference>
<evidence type="ECO:0000313" key="7">
    <source>
        <dbReference type="EMBL" id="CAG8608655.1"/>
    </source>
</evidence>
<feature type="region of interest" description="Disordered" evidence="4">
    <location>
        <begin position="180"/>
        <end position="210"/>
    </location>
</feature>
<proteinExistence type="inferred from homology"/>
<feature type="domain" description="Large ribosomal subunit protein uL2 C-terminal" evidence="5">
    <location>
        <begin position="105"/>
        <end position="210"/>
    </location>
</feature>
<dbReference type="GO" id="GO:1990904">
    <property type="term" value="C:ribonucleoprotein complex"/>
    <property type="evidence" value="ECO:0007669"/>
    <property type="project" value="UniProtKB-KW"/>
</dbReference>
<gene>
    <name evidence="7" type="ORF">AGERDE_LOCUS9477</name>
</gene>
<dbReference type="InterPro" id="IPR012340">
    <property type="entry name" value="NA-bd_OB-fold"/>
</dbReference>
<dbReference type="SMART" id="SM01383">
    <property type="entry name" value="Ribosomal_L2"/>
    <property type="match status" value="1"/>
</dbReference>
<dbReference type="Gene3D" id="2.30.30.30">
    <property type="match status" value="1"/>
</dbReference>
<dbReference type="OrthoDB" id="268576at2759"/>
<dbReference type="GO" id="GO:0002181">
    <property type="term" value="P:cytoplasmic translation"/>
    <property type="evidence" value="ECO:0007669"/>
    <property type="project" value="TreeGrafter"/>
</dbReference>
<dbReference type="InterPro" id="IPR008991">
    <property type="entry name" value="Translation_prot_SH3-like_sf"/>
</dbReference>
<accession>A0A9N9CNY2</accession>
<dbReference type="InterPro" id="IPR022669">
    <property type="entry name" value="Ribosomal_uL2_C"/>
</dbReference>
<dbReference type="SUPFAM" id="SSF50249">
    <property type="entry name" value="Nucleic acid-binding proteins"/>
    <property type="match status" value="1"/>
</dbReference>
<dbReference type="Pfam" id="PF00181">
    <property type="entry name" value="Ribosomal_L2_N"/>
    <property type="match status" value="1"/>
</dbReference>
<feature type="domain" description="Large ribosomal subunit protein uL2 RNA-binding" evidence="6">
    <location>
        <begin position="44"/>
        <end position="97"/>
    </location>
</feature>
<evidence type="ECO:0000259" key="5">
    <source>
        <dbReference type="SMART" id="SM01382"/>
    </source>
</evidence>
<comment type="similarity">
    <text evidence="1">Belongs to the universal ribosomal protein uL2 family.</text>
</comment>
<dbReference type="InterPro" id="IPR002171">
    <property type="entry name" value="Ribosomal_uL2"/>
</dbReference>
<comment type="caution">
    <text evidence="7">The sequence shown here is derived from an EMBL/GenBank/DDBJ whole genome shotgun (WGS) entry which is preliminary data.</text>
</comment>
<dbReference type="InterPro" id="IPR014722">
    <property type="entry name" value="Rib_uL2_dom2"/>
</dbReference>
<keyword evidence="3" id="KW-0687">Ribonucleoprotein</keyword>
<dbReference type="InterPro" id="IPR022671">
    <property type="entry name" value="Ribosomal_uL2_CS"/>
</dbReference>
<organism evidence="7 8">
    <name type="scientific">Ambispora gerdemannii</name>
    <dbReference type="NCBI Taxonomy" id="144530"/>
    <lineage>
        <taxon>Eukaryota</taxon>
        <taxon>Fungi</taxon>
        <taxon>Fungi incertae sedis</taxon>
        <taxon>Mucoromycota</taxon>
        <taxon>Glomeromycotina</taxon>
        <taxon>Glomeromycetes</taxon>
        <taxon>Archaeosporales</taxon>
        <taxon>Ambisporaceae</taxon>
        <taxon>Ambispora</taxon>
    </lineage>
</organism>
<keyword evidence="2" id="KW-0689">Ribosomal protein</keyword>
<evidence type="ECO:0000313" key="8">
    <source>
        <dbReference type="Proteomes" id="UP000789831"/>
    </source>
</evidence>
<dbReference type="SUPFAM" id="SSF50104">
    <property type="entry name" value="Translation proteins SH3-like domain"/>
    <property type="match status" value="1"/>
</dbReference>
<protein>
    <submittedName>
        <fullName evidence="7">5257_t:CDS:1</fullName>
    </submittedName>
</protein>
<sequence>MTKTVKPLTNSSRNTILIDYREKLVPNSQKSPRKLLKIIKPQSGRNNQGKITMRHQGGSHKRFYRIIDFKRYEKDKDGSFTFIIAPEGLKVNDKIMSGSEEDVPLQIGNNLPLRYIPVNTPIHNLELKPKKGGQIIRSAGTYAEIIGKEEGNDYVLVKLMSKEVRKVLATCRATIGIRPTVRGSAMNPNDHPHGGGEQKAGIGHPSPLSP</sequence>
<evidence type="ECO:0000256" key="4">
    <source>
        <dbReference type="SAM" id="MobiDB-lite"/>
    </source>
</evidence>
<keyword evidence="8" id="KW-1185">Reference proteome</keyword>
<dbReference type="InterPro" id="IPR022666">
    <property type="entry name" value="Ribosomal_uL2_RNA-bd_dom"/>
</dbReference>
<dbReference type="GO" id="GO:0003735">
    <property type="term" value="F:structural constituent of ribosome"/>
    <property type="evidence" value="ECO:0007669"/>
    <property type="project" value="InterPro"/>
</dbReference>
<dbReference type="Pfam" id="PF03947">
    <property type="entry name" value="Ribosomal_L2_C"/>
    <property type="match status" value="1"/>
</dbReference>
<name>A0A9N9CNY2_9GLOM</name>
<dbReference type="PANTHER" id="PTHR13691:SF5">
    <property type="entry name" value="LARGE RIBOSOMAL SUBUNIT PROTEIN UL2M"/>
    <property type="match status" value="1"/>
</dbReference>
<dbReference type="PROSITE" id="PS00467">
    <property type="entry name" value="RIBOSOMAL_L2"/>
    <property type="match status" value="1"/>
</dbReference>
<dbReference type="EMBL" id="CAJVPL010002375">
    <property type="protein sequence ID" value="CAG8608655.1"/>
    <property type="molecule type" value="Genomic_DNA"/>
</dbReference>
<dbReference type="Proteomes" id="UP000789831">
    <property type="component" value="Unassembled WGS sequence"/>
</dbReference>
<reference evidence="7" key="1">
    <citation type="submission" date="2021-06" db="EMBL/GenBank/DDBJ databases">
        <authorList>
            <person name="Kallberg Y."/>
            <person name="Tangrot J."/>
            <person name="Rosling A."/>
        </authorList>
    </citation>
    <scope>NUCLEOTIDE SEQUENCE</scope>
    <source>
        <strain evidence="7">MT106</strain>
    </source>
</reference>
<dbReference type="PANTHER" id="PTHR13691">
    <property type="entry name" value="RIBOSOMAL PROTEIN L2"/>
    <property type="match status" value="1"/>
</dbReference>
<dbReference type="AlphaFoldDB" id="A0A9N9CNY2"/>
<evidence type="ECO:0000256" key="2">
    <source>
        <dbReference type="ARBA" id="ARBA00022980"/>
    </source>
</evidence>
<evidence type="ECO:0000256" key="1">
    <source>
        <dbReference type="ARBA" id="ARBA00005636"/>
    </source>
</evidence>
<evidence type="ECO:0000256" key="3">
    <source>
        <dbReference type="ARBA" id="ARBA00023274"/>
    </source>
</evidence>
<dbReference type="FunFam" id="2.30.30.30:FF:000001">
    <property type="entry name" value="50S ribosomal protein L2"/>
    <property type="match status" value="1"/>
</dbReference>
<evidence type="ECO:0000259" key="6">
    <source>
        <dbReference type="SMART" id="SM01383"/>
    </source>
</evidence>
<dbReference type="GO" id="GO:0005840">
    <property type="term" value="C:ribosome"/>
    <property type="evidence" value="ECO:0007669"/>
    <property type="project" value="UniProtKB-KW"/>
</dbReference>
<dbReference type="SMART" id="SM01382">
    <property type="entry name" value="Ribosomal_L2_C"/>
    <property type="match status" value="1"/>
</dbReference>
<dbReference type="GO" id="GO:0003723">
    <property type="term" value="F:RNA binding"/>
    <property type="evidence" value="ECO:0007669"/>
    <property type="project" value="TreeGrafter"/>
</dbReference>